<name>A0A5M6BQ00_9TREE</name>
<proteinExistence type="predicted"/>
<organism evidence="1 2">
    <name type="scientific">Kwoniella shandongensis</name>
    <dbReference type="NCBI Taxonomy" id="1734106"/>
    <lineage>
        <taxon>Eukaryota</taxon>
        <taxon>Fungi</taxon>
        <taxon>Dikarya</taxon>
        <taxon>Basidiomycota</taxon>
        <taxon>Agaricomycotina</taxon>
        <taxon>Tremellomycetes</taxon>
        <taxon>Tremellales</taxon>
        <taxon>Cryptococcaceae</taxon>
        <taxon>Kwoniella</taxon>
    </lineage>
</organism>
<dbReference type="AlphaFoldDB" id="A0A5M6BQ00"/>
<evidence type="ECO:0000313" key="1">
    <source>
        <dbReference type="EMBL" id="WWD15684.1"/>
    </source>
</evidence>
<reference evidence="1" key="2">
    <citation type="submission" date="2024-01" db="EMBL/GenBank/DDBJ databases">
        <title>Comparative genomics of Cryptococcus and Kwoniella reveals pathogenesis evolution and contrasting modes of karyotype evolution via chromosome fusion or intercentromeric recombination.</title>
        <authorList>
            <person name="Coelho M.A."/>
            <person name="David-Palma M."/>
            <person name="Shea T."/>
            <person name="Bowers K."/>
            <person name="McGinley-Smith S."/>
            <person name="Mohammad A.W."/>
            <person name="Gnirke A."/>
            <person name="Yurkov A.M."/>
            <person name="Nowrousian M."/>
            <person name="Sun S."/>
            <person name="Cuomo C.A."/>
            <person name="Heitman J."/>
        </authorList>
    </citation>
    <scope>NUCLEOTIDE SEQUENCE</scope>
    <source>
        <strain evidence="1">CBS 12478</strain>
    </source>
</reference>
<dbReference type="RefSeq" id="XP_031857121.1">
    <property type="nucleotide sequence ID" value="XM_032008591.1"/>
</dbReference>
<dbReference type="GO" id="GO:0000150">
    <property type="term" value="F:DNA strand exchange activity"/>
    <property type="evidence" value="ECO:0007669"/>
    <property type="project" value="InterPro"/>
</dbReference>
<keyword evidence="2" id="KW-1185">Reference proteome</keyword>
<dbReference type="SUPFAM" id="SSF53041">
    <property type="entry name" value="Resolvase-like"/>
    <property type="match status" value="1"/>
</dbReference>
<protein>
    <submittedName>
        <fullName evidence="1">Uncharacterized protein</fullName>
    </submittedName>
</protein>
<dbReference type="KEGG" id="ksn:43592782"/>
<evidence type="ECO:0000313" key="2">
    <source>
        <dbReference type="Proteomes" id="UP000322225"/>
    </source>
</evidence>
<dbReference type="EMBL" id="CP144051">
    <property type="protein sequence ID" value="WWD15684.1"/>
    <property type="molecule type" value="Genomic_DNA"/>
</dbReference>
<dbReference type="GeneID" id="43592782"/>
<dbReference type="InterPro" id="IPR036162">
    <property type="entry name" value="Resolvase-like_N_sf"/>
</dbReference>
<gene>
    <name evidence="1" type="ORF">CI109_100106</name>
</gene>
<reference evidence="1" key="1">
    <citation type="submission" date="2017-08" db="EMBL/GenBank/DDBJ databases">
        <authorList>
            <person name="Cuomo C."/>
            <person name="Billmyre B."/>
            <person name="Heitman J."/>
        </authorList>
    </citation>
    <scope>NUCLEOTIDE SEQUENCE</scope>
    <source>
        <strain evidence="1">CBS 12478</strain>
    </source>
</reference>
<dbReference type="GO" id="GO:0003677">
    <property type="term" value="F:DNA binding"/>
    <property type="evidence" value="ECO:0007669"/>
    <property type="project" value="InterPro"/>
</dbReference>
<sequence length="823" mass="92959">MDQPQRDYLDPRVVIQDFIPTLHDHLTPLSSVDTIMVPGSLHKFVSDIPLNRELYDMICREIHVVSVTSMPSFNNNPGIIPLLRTTAIYLHVVSDIGAHSEMVRTSLNYTNFAQITIPLHWHLEIRYTLNPRNVPPPLTPPERTACLNAARDLSAVISAHISRRSFFFGDLSPFDQARRDFRVIQSLSVRGQLCFYPATALPTGLHLSRDGQCYVCQDLVSWKGPWILAPIHMSKQDIHNSLDDDVRDLGGQPFEIGPGVQVEALPKERWNSAKDIYEIGRMSASLRTRLSQADSERRKKGIVSARIRLTPWNGLIPGLFAHYPLIPTWFIYTRSTPLDVGRMSAIAARQVASQLHHQPPSVAPDFSNVGQVIIILERSSSWDLSLSHRLPFKDMIHVNGAMRLEPGDLVTAVNLSTLTRLPEELDRICDIMPNLAVQGMRTSRQDAFDMVDEEDVFEGGRADEQQPDDDHLIEPSDLWYVRPDMERESAQQYLKIRWAMSQEQTFYRSSHYYMQRMIDEDVDLSDLKQAIERYRIANGLGQVYGFGRISKGERGQNTAHSDSINRQKLFIQLVCPANTTMIKLDQISIYRDGSRVTAELSKLNNCLLIVSSVDRLTRNRKSWHQLRTLCESNNIHVISLLFPPTAISQLCHMPNPIFEHDDSTRKRFHQLAPTASHPRSGPCLWPTLITGPHVSVNTIQVVEHRVFSSEMFVSGFLTSAYRGDPAIRLPPATTRHVRAFNQAALLAIQNMVRIRAGPTWQGNVTVATYHGLDALDCPCTRGNCVPGCVCVCRDVCGPNYEDILEDQGECPELCPCGLRHGQK</sequence>
<dbReference type="Proteomes" id="UP000322225">
    <property type="component" value="Chromosome 1"/>
</dbReference>
<accession>A0A5M6BQ00</accession>